<evidence type="ECO:0000313" key="2">
    <source>
        <dbReference type="Proteomes" id="UP000272025"/>
    </source>
</evidence>
<proteinExistence type="predicted"/>
<dbReference type="RefSeq" id="XP_028463545.1">
    <property type="nucleotide sequence ID" value="XM_028615420.1"/>
</dbReference>
<keyword evidence="2" id="KW-1185">Reference proteome</keyword>
<organism evidence="1 2">
    <name type="scientific">Sodiomyces alkalinus (strain CBS 110278 / VKM F-3762 / F11)</name>
    <name type="common">Alkaliphilic filamentous fungus</name>
    <dbReference type="NCBI Taxonomy" id="1314773"/>
    <lineage>
        <taxon>Eukaryota</taxon>
        <taxon>Fungi</taxon>
        <taxon>Dikarya</taxon>
        <taxon>Ascomycota</taxon>
        <taxon>Pezizomycotina</taxon>
        <taxon>Sordariomycetes</taxon>
        <taxon>Hypocreomycetidae</taxon>
        <taxon>Glomerellales</taxon>
        <taxon>Plectosphaerellaceae</taxon>
        <taxon>Sodiomyces</taxon>
    </lineage>
</organism>
<protein>
    <submittedName>
        <fullName evidence="1">Uncharacterized protein</fullName>
    </submittedName>
</protein>
<sequence length="90" mass="10104">MIKRSAIGQPIETIAGLSCLCLIAAKGRRCRQTWALALRTTRFLLFHLWFPRRMYIGVSHLAASPVIPTAPLSCRYSSQLSFTPLPHSIH</sequence>
<dbReference type="Proteomes" id="UP000272025">
    <property type="component" value="Unassembled WGS sequence"/>
</dbReference>
<dbReference type="GeneID" id="39583897"/>
<reference evidence="1 2" key="1">
    <citation type="journal article" date="2018" name="Mol. Ecol.">
        <title>The obligate alkalophilic soda-lake fungus Sodiomyces alkalinus has shifted to a protein diet.</title>
        <authorList>
            <person name="Grum-Grzhimaylo A.A."/>
            <person name="Falkoski D.L."/>
            <person name="van den Heuvel J."/>
            <person name="Valero-Jimenez C.A."/>
            <person name="Min B."/>
            <person name="Choi I.G."/>
            <person name="Lipzen A."/>
            <person name="Daum C.G."/>
            <person name="Aanen D.K."/>
            <person name="Tsang A."/>
            <person name="Henrissat B."/>
            <person name="Bilanenko E.N."/>
            <person name="de Vries R.P."/>
            <person name="van Kan J.A.L."/>
            <person name="Grigoriev I.V."/>
            <person name="Debets A.J.M."/>
        </authorList>
    </citation>
    <scope>NUCLEOTIDE SEQUENCE [LARGE SCALE GENOMIC DNA]</scope>
    <source>
        <strain evidence="1 2">F11</strain>
    </source>
</reference>
<gene>
    <name evidence="1" type="ORF">SODALDRAFT_50153</name>
</gene>
<dbReference type="EMBL" id="ML119060">
    <property type="protein sequence ID" value="ROT35739.1"/>
    <property type="molecule type" value="Genomic_DNA"/>
</dbReference>
<dbReference type="AlphaFoldDB" id="A0A3N2PMP2"/>
<accession>A0A3N2PMP2</accession>
<name>A0A3N2PMP2_SODAK</name>
<evidence type="ECO:0000313" key="1">
    <source>
        <dbReference type="EMBL" id="ROT35739.1"/>
    </source>
</evidence>